<name>A0A5C6C0G5_9BACT</name>
<gene>
    <name evidence="1" type="ORF">Pla52o_54690</name>
</gene>
<comment type="caution">
    <text evidence="1">The sequence shown here is derived from an EMBL/GenBank/DDBJ whole genome shotgun (WGS) entry which is preliminary data.</text>
</comment>
<sequence>MSLVECPQREEFVRLAMADGAFSASGASGFVFHHARAMPQSMNDVTFGLAIS</sequence>
<reference evidence="1 2" key="1">
    <citation type="submission" date="2019-02" db="EMBL/GenBank/DDBJ databases">
        <title>Deep-cultivation of Planctomycetes and their phenomic and genomic characterization uncovers novel biology.</title>
        <authorList>
            <person name="Wiegand S."/>
            <person name="Jogler M."/>
            <person name="Boedeker C."/>
            <person name="Pinto D."/>
            <person name="Vollmers J."/>
            <person name="Rivas-Marin E."/>
            <person name="Kohn T."/>
            <person name="Peeters S.H."/>
            <person name="Heuer A."/>
            <person name="Rast P."/>
            <person name="Oberbeckmann S."/>
            <person name="Bunk B."/>
            <person name="Jeske O."/>
            <person name="Meyerdierks A."/>
            <person name="Storesund J.E."/>
            <person name="Kallscheuer N."/>
            <person name="Luecker S."/>
            <person name="Lage O.M."/>
            <person name="Pohl T."/>
            <person name="Merkel B.J."/>
            <person name="Hornburger P."/>
            <person name="Mueller R.-W."/>
            <person name="Bruemmer F."/>
            <person name="Labrenz M."/>
            <person name="Spormann A.M."/>
            <person name="Op Den Camp H."/>
            <person name="Overmann J."/>
            <person name="Amann R."/>
            <person name="Jetten M.S.M."/>
            <person name="Mascher T."/>
            <person name="Medema M.H."/>
            <person name="Devos D.P."/>
            <person name="Kaster A.-K."/>
            <person name="Ovreas L."/>
            <person name="Rohde M."/>
            <person name="Galperin M.Y."/>
            <person name="Jogler C."/>
        </authorList>
    </citation>
    <scope>NUCLEOTIDE SEQUENCE [LARGE SCALE GENOMIC DNA]</scope>
    <source>
        <strain evidence="1 2">Pla52o</strain>
    </source>
</reference>
<evidence type="ECO:0000313" key="2">
    <source>
        <dbReference type="Proteomes" id="UP000316304"/>
    </source>
</evidence>
<protein>
    <submittedName>
        <fullName evidence="1">Uncharacterized protein</fullName>
    </submittedName>
</protein>
<dbReference type="AlphaFoldDB" id="A0A5C6C0G5"/>
<dbReference type="RefSeq" id="WP_197169509.1">
    <property type="nucleotide sequence ID" value="NZ_SJPT01000015.1"/>
</dbReference>
<dbReference type="EMBL" id="SJPT01000015">
    <property type="protein sequence ID" value="TWU17131.1"/>
    <property type="molecule type" value="Genomic_DNA"/>
</dbReference>
<proteinExistence type="predicted"/>
<dbReference type="Proteomes" id="UP000316304">
    <property type="component" value="Unassembled WGS sequence"/>
</dbReference>
<evidence type="ECO:0000313" key="1">
    <source>
        <dbReference type="EMBL" id="TWU17131.1"/>
    </source>
</evidence>
<keyword evidence="2" id="KW-1185">Reference proteome</keyword>
<accession>A0A5C6C0G5</accession>
<organism evidence="1 2">
    <name type="scientific">Novipirellula galeiformis</name>
    <dbReference type="NCBI Taxonomy" id="2528004"/>
    <lineage>
        <taxon>Bacteria</taxon>
        <taxon>Pseudomonadati</taxon>
        <taxon>Planctomycetota</taxon>
        <taxon>Planctomycetia</taxon>
        <taxon>Pirellulales</taxon>
        <taxon>Pirellulaceae</taxon>
        <taxon>Novipirellula</taxon>
    </lineage>
</organism>